<evidence type="ECO:0000256" key="7">
    <source>
        <dbReference type="ARBA" id="ARBA00022832"/>
    </source>
</evidence>
<evidence type="ECO:0000256" key="14">
    <source>
        <dbReference type="RuleBase" id="RU363109"/>
    </source>
</evidence>
<evidence type="ECO:0000256" key="13">
    <source>
        <dbReference type="ARBA" id="ARBA00036671"/>
    </source>
</evidence>
<feature type="region of interest" description="Disordered" evidence="15">
    <location>
        <begin position="19"/>
        <end position="49"/>
    </location>
</feature>
<comment type="similarity">
    <text evidence="3 14">Belongs to the very long-chain fatty acids dehydratase HACD family.</text>
</comment>
<dbReference type="PANTHER" id="PTHR11035:SF3">
    <property type="entry name" value="VERY-LONG-CHAIN (3R)-3-HYDROXYACYL-COA DEHYDRATASE"/>
    <property type="match status" value="1"/>
</dbReference>
<evidence type="ECO:0000256" key="6">
    <source>
        <dbReference type="ARBA" id="ARBA00022692"/>
    </source>
</evidence>
<dbReference type="GO" id="GO:0005789">
    <property type="term" value="C:endoplasmic reticulum membrane"/>
    <property type="evidence" value="ECO:0007669"/>
    <property type="project" value="UniProtKB-SubCell"/>
</dbReference>
<dbReference type="GO" id="GO:0030148">
    <property type="term" value="P:sphingolipid biosynthetic process"/>
    <property type="evidence" value="ECO:0007669"/>
    <property type="project" value="TreeGrafter"/>
</dbReference>
<evidence type="ECO:0000256" key="9">
    <source>
        <dbReference type="ARBA" id="ARBA00023098"/>
    </source>
</evidence>
<evidence type="ECO:0000256" key="3">
    <source>
        <dbReference type="ARBA" id="ARBA00007811"/>
    </source>
</evidence>
<dbReference type="Pfam" id="PF04387">
    <property type="entry name" value="PTPLA"/>
    <property type="match status" value="1"/>
</dbReference>
<dbReference type="EC" id="4.2.1.134" evidence="4 14"/>
<evidence type="ECO:0000256" key="4">
    <source>
        <dbReference type="ARBA" id="ARBA00013122"/>
    </source>
</evidence>
<comment type="pathway">
    <text evidence="2 14">Lipid metabolism; fatty acid biosynthesis.</text>
</comment>
<dbReference type="InterPro" id="IPR007482">
    <property type="entry name" value="Tyr_Pase-like_PTPLA"/>
</dbReference>
<dbReference type="GO" id="GO:0030497">
    <property type="term" value="P:fatty acid elongation"/>
    <property type="evidence" value="ECO:0007669"/>
    <property type="project" value="TreeGrafter"/>
</dbReference>
<comment type="caution">
    <text evidence="16">The sequence shown here is derived from an EMBL/GenBank/DDBJ whole genome shotgun (WGS) entry which is preliminary data.</text>
</comment>
<name>A0AA40EIJ3_9PEZI</name>
<comment type="subcellular location">
    <subcellularLocation>
        <location evidence="14">Endoplasmic reticulum membrane</location>
        <topology evidence="14">Multi-pass membrane protein</topology>
    </subcellularLocation>
    <subcellularLocation>
        <location evidence="1">Membrane</location>
        <topology evidence="1">Multi-pass membrane protein</topology>
    </subcellularLocation>
</comment>
<organism evidence="16 17">
    <name type="scientific">Schizothecium vesticola</name>
    <dbReference type="NCBI Taxonomy" id="314040"/>
    <lineage>
        <taxon>Eukaryota</taxon>
        <taxon>Fungi</taxon>
        <taxon>Dikarya</taxon>
        <taxon>Ascomycota</taxon>
        <taxon>Pezizomycotina</taxon>
        <taxon>Sordariomycetes</taxon>
        <taxon>Sordariomycetidae</taxon>
        <taxon>Sordariales</taxon>
        <taxon>Schizotheciaceae</taxon>
        <taxon>Schizothecium</taxon>
    </lineage>
</organism>
<feature type="transmembrane region" description="Helical" evidence="14">
    <location>
        <begin position="110"/>
        <end position="130"/>
    </location>
</feature>
<dbReference type="GO" id="GO:0102158">
    <property type="term" value="F:very-long-chain (3R)-3-hydroxyacyl-CoA dehydratase activity"/>
    <property type="evidence" value="ECO:0007669"/>
    <property type="project" value="UniProtKB-EC"/>
</dbReference>
<dbReference type="Proteomes" id="UP001172155">
    <property type="component" value="Unassembled WGS sequence"/>
</dbReference>
<comment type="caution">
    <text evidence="14">Lacks conserved residue(s) required for the propagation of feature annotation.</text>
</comment>
<keyword evidence="5 14" id="KW-0444">Lipid biosynthesis</keyword>
<dbReference type="GO" id="GO:0042761">
    <property type="term" value="P:very long-chain fatty acid biosynthetic process"/>
    <property type="evidence" value="ECO:0007669"/>
    <property type="project" value="TreeGrafter"/>
</dbReference>
<evidence type="ECO:0000256" key="10">
    <source>
        <dbReference type="ARBA" id="ARBA00023136"/>
    </source>
</evidence>
<evidence type="ECO:0000256" key="15">
    <source>
        <dbReference type="SAM" id="MobiDB-lite"/>
    </source>
</evidence>
<reference evidence="16" key="1">
    <citation type="submission" date="2023-06" db="EMBL/GenBank/DDBJ databases">
        <title>Genome-scale phylogeny and comparative genomics of the fungal order Sordariales.</title>
        <authorList>
            <consortium name="Lawrence Berkeley National Laboratory"/>
            <person name="Hensen N."/>
            <person name="Bonometti L."/>
            <person name="Westerberg I."/>
            <person name="Brannstrom I.O."/>
            <person name="Guillou S."/>
            <person name="Cros-Aarteil S."/>
            <person name="Calhoun S."/>
            <person name="Haridas S."/>
            <person name="Kuo A."/>
            <person name="Mondo S."/>
            <person name="Pangilinan J."/>
            <person name="Riley R."/>
            <person name="LaButti K."/>
            <person name="Andreopoulos B."/>
            <person name="Lipzen A."/>
            <person name="Chen C."/>
            <person name="Yanf M."/>
            <person name="Daum C."/>
            <person name="Ng V."/>
            <person name="Clum A."/>
            <person name="Steindorff A."/>
            <person name="Ohm R."/>
            <person name="Martin F."/>
            <person name="Silar P."/>
            <person name="Natvig D."/>
            <person name="Lalanne C."/>
            <person name="Gautier V."/>
            <person name="Ament-velasquez S.L."/>
            <person name="Kruys A."/>
            <person name="Hutchinson M.I."/>
            <person name="Powell A.J."/>
            <person name="Barry K."/>
            <person name="Miller A.N."/>
            <person name="Grigoriev I.V."/>
            <person name="Debuchy R."/>
            <person name="Gladieux P."/>
            <person name="Thoren M.H."/>
            <person name="Johannesson H."/>
        </authorList>
    </citation>
    <scope>NUCLEOTIDE SEQUENCE</scope>
    <source>
        <strain evidence="16">SMH3187-1</strain>
    </source>
</reference>
<evidence type="ECO:0000256" key="5">
    <source>
        <dbReference type="ARBA" id="ARBA00022516"/>
    </source>
</evidence>
<gene>
    <name evidence="16" type="ORF">B0T18DRAFT_422031</name>
</gene>
<keyword evidence="12 14" id="KW-0456">Lyase</keyword>
<feature type="transmembrane region" description="Helical" evidence="14">
    <location>
        <begin position="150"/>
        <end position="172"/>
    </location>
</feature>
<evidence type="ECO:0000256" key="1">
    <source>
        <dbReference type="ARBA" id="ARBA00004141"/>
    </source>
</evidence>
<evidence type="ECO:0000256" key="11">
    <source>
        <dbReference type="ARBA" id="ARBA00023160"/>
    </source>
</evidence>
<comment type="catalytic activity">
    <reaction evidence="13 14">
        <text>a very-long-chain (3R)-3-hydroxyacyl-CoA = a very-long-chain (2E)-enoyl-CoA + H2O</text>
        <dbReference type="Rhea" id="RHEA:45812"/>
        <dbReference type="ChEBI" id="CHEBI:15377"/>
        <dbReference type="ChEBI" id="CHEBI:83728"/>
        <dbReference type="ChEBI" id="CHEBI:85440"/>
        <dbReference type="EC" id="4.2.1.134"/>
    </reaction>
</comment>
<accession>A0AA40EIJ3</accession>
<keyword evidence="10 14" id="KW-0472">Membrane</keyword>
<evidence type="ECO:0000256" key="2">
    <source>
        <dbReference type="ARBA" id="ARBA00005194"/>
    </source>
</evidence>
<dbReference type="EMBL" id="JAUKUD010000007">
    <property type="protein sequence ID" value="KAK0738438.1"/>
    <property type="molecule type" value="Genomic_DNA"/>
</dbReference>
<comment type="function">
    <text evidence="14">Catalyzes the third of the four reactions of the long-chain fatty acids elongation cycle. This endoplasmic reticulum-bound enzymatic process, allows the addition of two carbons to the chain of long- and very long-chain fatty acids/VLCFAs per cycle. This enzyme catalyzes the dehydration of the 3-hydroxyacyl-CoA intermediate into trans-2,3-enoyl-CoA, within each cycle of fatty acid elongation. Thereby, it participates to the production of VLCFAs of different chain lengths that are involved in multiple biological processes as precursors of membrane lipids and lipid mediators.</text>
</comment>
<feature type="transmembrane region" description="Helical" evidence="14">
    <location>
        <begin position="184"/>
        <end position="210"/>
    </location>
</feature>
<dbReference type="PANTHER" id="PTHR11035">
    <property type="entry name" value="VERY-LONG-CHAIN (3R)-3-HYDROXYACYL-COA DEHYDRATASE"/>
    <property type="match status" value="1"/>
</dbReference>
<keyword evidence="17" id="KW-1185">Reference proteome</keyword>
<feature type="transmembrane region" description="Helical" evidence="14">
    <location>
        <begin position="222"/>
        <end position="240"/>
    </location>
</feature>
<keyword evidence="9 14" id="KW-0443">Lipid metabolism</keyword>
<evidence type="ECO:0000313" key="16">
    <source>
        <dbReference type="EMBL" id="KAK0738438.1"/>
    </source>
</evidence>
<sequence length="263" mass="28434">MTGNRNAKSGSQTFKNTIIIHHHPGPGSAPSPTPFNRPATDTMAKTQPPSSSFGAKKAYLVLYNAASASAWAIVLLRVVSTLLQHRDPSAVAPAVDSFARTTQTFAVMEILHALTGVVPAPVFTTIMQVFSRLVLVWGIAQPFPQLTPSAWYSSMLVAWATTEVVRYSYFVLKQVEAVPGWLNWLRYSGFLVLYPVGISSEVAMIVKAIAGPAGELTDEYPLVLMSILGLYVPGSVILYSHMLKQRRKYLGAGAAVGKGKKAQ</sequence>
<evidence type="ECO:0000256" key="8">
    <source>
        <dbReference type="ARBA" id="ARBA00022989"/>
    </source>
</evidence>
<keyword evidence="6 14" id="KW-0812">Transmembrane</keyword>
<evidence type="ECO:0000313" key="17">
    <source>
        <dbReference type="Proteomes" id="UP001172155"/>
    </source>
</evidence>
<dbReference type="AlphaFoldDB" id="A0AA40EIJ3"/>
<keyword evidence="8 14" id="KW-1133">Transmembrane helix</keyword>
<keyword evidence="7 14" id="KW-0276">Fatty acid metabolism</keyword>
<keyword evidence="11 14" id="KW-0275">Fatty acid biosynthesis</keyword>
<evidence type="ECO:0000256" key="12">
    <source>
        <dbReference type="ARBA" id="ARBA00023239"/>
    </source>
</evidence>
<protein>
    <recommendedName>
        <fullName evidence="4 14">Very-long-chain (3R)-3-hydroxyacyl-CoA dehydratase</fullName>
        <ecNumber evidence="4 14">4.2.1.134</ecNumber>
    </recommendedName>
</protein>
<keyword evidence="14" id="KW-0256">Endoplasmic reticulum</keyword>
<proteinExistence type="inferred from homology"/>